<evidence type="ECO:0000313" key="2">
    <source>
        <dbReference type="EMBL" id="VVA24409.1"/>
    </source>
</evidence>
<proteinExistence type="predicted"/>
<dbReference type="Gramene" id="VVA24409">
    <property type="protein sequence ID" value="VVA24409"/>
    <property type="gene ID" value="Prudul26B011488"/>
</dbReference>
<gene>
    <name evidence="2" type="ORF">ALMOND_2B011488</name>
</gene>
<sequence>MGSRGPSPLVPSLMVGALGLIICKPTIVSLLEISVSLFQLGADTEGRATIAFVMLLLLLVLLALQVVSYFFPAFGMSSPVTVHQTSSSDQGGDGFGFGFGVGSFLLLVLFLVLYHLV</sequence>
<dbReference type="InParanoid" id="A0A5E4FBG6"/>
<feature type="transmembrane region" description="Helical" evidence="1">
    <location>
        <begin position="94"/>
        <end position="116"/>
    </location>
</feature>
<feature type="transmembrane region" description="Helical" evidence="1">
    <location>
        <begin position="12"/>
        <end position="38"/>
    </location>
</feature>
<keyword evidence="1" id="KW-0472">Membrane</keyword>
<dbReference type="OMA" id="HATISNH"/>
<name>A0A5E4FBG6_PRUDU</name>
<keyword evidence="1" id="KW-0812">Transmembrane</keyword>
<accession>A0A5E4FBG6</accession>
<evidence type="ECO:0000313" key="3">
    <source>
        <dbReference type="Proteomes" id="UP000327085"/>
    </source>
</evidence>
<feature type="transmembrane region" description="Helical" evidence="1">
    <location>
        <begin position="50"/>
        <end position="74"/>
    </location>
</feature>
<keyword evidence="1" id="KW-1133">Transmembrane helix</keyword>
<reference evidence="3" key="1">
    <citation type="journal article" date="2020" name="Plant J.">
        <title>Transposons played a major role in the diversification between the closely related almond and peach genomes: results from the almond genome sequence.</title>
        <authorList>
            <person name="Alioto T."/>
            <person name="Alexiou K.G."/>
            <person name="Bardil A."/>
            <person name="Barteri F."/>
            <person name="Castanera R."/>
            <person name="Cruz F."/>
            <person name="Dhingra A."/>
            <person name="Duval H."/>
            <person name="Fernandez I Marti A."/>
            <person name="Frias L."/>
            <person name="Galan B."/>
            <person name="Garcia J.L."/>
            <person name="Howad W."/>
            <person name="Gomez-Garrido J."/>
            <person name="Gut M."/>
            <person name="Julca I."/>
            <person name="Morata J."/>
            <person name="Puigdomenech P."/>
            <person name="Ribeca P."/>
            <person name="Rubio Cabetas M.J."/>
            <person name="Vlasova A."/>
            <person name="Wirthensohn M."/>
            <person name="Garcia-Mas J."/>
            <person name="Gabaldon T."/>
            <person name="Casacuberta J.M."/>
            <person name="Arus P."/>
        </authorList>
    </citation>
    <scope>NUCLEOTIDE SEQUENCE [LARGE SCALE GENOMIC DNA]</scope>
    <source>
        <strain evidence="3">cv. Texas</strain>
    </source>
</reference>
<protein>
    <submittedName>
        <fullName evidence="2">PREDICTED: CDL15_Pgr014122</fullName>
    </submittedName>
</protein>
<dbReference type="EMBL" id="CABIKO010000082">
    <property type="protein sequence ID" value="VVA24409.1"/>
    <property type="molecule type" value="Genomic_DNA"/>
</dbReference>
<dbReference type="AlphaFoldDB" id="A0A5E4FBG6"/>
<organism evidence="2 3">
    <name type="scientific">Prunus dulcis</name>
    <name type="common">Almond</name>
    <name type="synonym">Amygdalus dulcis</name>
    <dbReference type="NCBI Taxonomy" id="3755"/>
    <lineage>
        <taxon>Eukaryota</taxon>
        <taxon>Viridiplantae</taxon>
        <taxon>Streptophyta</taxon>
        <taxon>Embryophyta</taxon>
        <taxon>Tracheophyta</taxon>
        <taxon>Spermatophyta</taxon>
        <taxon>Magnoliopsida</taxon>
        <taxon>eudicotyledons</taxon>
        <taxon>Gunneridae</taxon>
        <taxon>Pentapetalae</taxon>
        <taxon>rosids</taxon>
        <taxon>fabids</taxon>
        <taxon>Rosales</taxon>
        <taxon>Rosaceae</taxon>
        <taxon>Amygdaloideae</taxon>
        <taxon>Amygdaleae</taxon>
        <taxon>Prunus</taxon>
    </lineage>
</organism>
<dbReference type="Proteomes" id="UP000327085">
    <property type="component" value="Chromosome 2"/>
</dbReference>
<evidence type="ECO:0000256" key="1">
    <source>
        <dbReference type="SAM" id="Phobius"/>
    </source>
</evidence>